<dbReference type="RefSeq" id="WP_120768232.1">
    <property type="nucleotide sequence ID" value="NZ_CP032654.1"/>
</dbReference>
<evidence type="ECO:0000313" key="2">
    <source>
        <dbReference type="EMBL" id="RMW50954.1"/>
    </source>
</evidence>
<evidence type="ECO:0000256" key="1">
    <source>
        <dbReference type="SAM" id="Phobius"/>
    </source>
</evidence>
<dbReference type="EMBL" id="RDCL01000097">
    <property type="protein sequence ID" value="RMW50954.1"/>
    <property type="molecule type" value="Genomic_DNA"/>
</dbReference>
<organism evidence="2 3">
    <name type="scientific">Lactiplantibacillus pentosus</name>
    <name type="common">Lactobacillus pentosus</name>
    <dbReference type="NCBI Taxonomy" id="1589"/>
    <lineage>
        <taxon>Bacteria</taxon>
        <taxon>Bacillati</taxon>
        <taxon>Bacillota</taxon>
        <taxon>Bacilli</taxon>
        <taxon>Lactobacillales</taxon>
        <taxon>Lactobacillaceae</taxon>
        <taxon>Lactiplantibacillus</taxon>
    </lineage>
</organism>
<proteinExistence type="predicted"/>
<protein>
    <submittedName>
        <fullName evidence="2">Uncharacterized protein</fullName>
    </submittedName>
</protein>
<dbReference type="Proteomes" id="UP000281061">
    <property type="component" value="Unassembled WGS sequence"/>
</dbReference>
<reference evidence="2 3" key="1">
    <citation type="submission" date="2018-10" db="EMBL/GenBank/DDBJ databases">
        <title>Genome sequences of five Lactobacillus pentosus strains isolated from brines of traditionally fermented spanish-style green table olives and differences between them.</title>
        <authorList>
            <person name="Jimenez Diaz R."/>
        </authorList>
    </citation>
    <scope>NUCLEOTIDE SEQUENCE [LARGE SCALE GENOMIC DNA]</scope>
    <source>
        <strain evidence="2 3">IG8</strain>
    </source>
</reference>
<evidence type="ECO:0000313" key="3">
    <source>
        <dbReference type="Proteomes" id="UP000281061"/>
    </source>
</evidence>
<gene>
    <name evidence="2" type="ORF">D6U17_17870</name>
</gene>
<name>A0AB37RC66_LACPE</name>
<dbReference type="AlphaFoldDB" id="A0AB37RC66"/>
<keyword evidence="1" id="KW-0812">Transmembrane</keyword>
<accession>A0AB37RC66</accession>
<feature type="transmembrane region" description="Helical" evidence="1">
    <location>
        <begin position="31"/>
        <end position="53"/>
    </location>
</feature>
<keyword evidence="1" id="KW-1133">Transmembrane helix</keyword>
<sequence>MRNLSYTSTCALIVQLQLRLSVVIETPARAVVTILAILATLVYKTLSGCDYFWSDILMN</sequence>
<comment type="caution">
    <text evidence="2">The sequence shown here is derived from an EMBL/GenBank/DDBJ whole genome shotgun (WGS) entry which is preliminary data.</text>
</comment>
<keyword evidence="1" id="KW-0472">Membrane</keyword>